<keyword evidence="3" id="KW-0732">Signal</keyword>
<feature type="transmembrane region" description="Helical" evidence="2">
    <location>
        <begin position="227"/>
        <end position="255"/>
    </location>
</feature>
<feature type="transmembrane region" description="Helical" evidence="2">
    <location>
        <begin position="88"/>
        <end position="108"/>
    </location>
</feature>
<dbReference type="GO" id="GO:0016020">
    <property type="term" value="C:membrane"/>
    <property type="evidence" value="ECO:0007669"/>
    <property type="project" value="InterPro"/>
</dbReference>
<dbReference type="RefSeq" id="WP_227907353.1">
    <property type="nucleotide sequence ID" value="NZ_CP095461.1"/>
</dbReference>
<keyword evidence="2" id="KW-0812">Transmembrane</keyword>
<feature type="domain" description="EamA" evidence="4">
    <location>
        <begin position="144"/>
        <end position="278"/>
    </location>
</feature>
<dbReference type="SUPFAM" id="SSF103481">
    <property type="entry name" value="Multidrug resistance efflux transporter EmrE"/>
    <property type="match status" value="2"/>
</dbReference>
<feature type="transmembrane region" description="Helical" evidence="2">
    <location>
        <begin position="201"/>
        <end position="220"/>
    </location>
</feature>
<feature type="transmembrane region" description="Helical" evidence="2">
    <location>
        <begin position="31"/>
        <end position="50"/>
    </location>
</feature>
<dbReference type="InterPro" id="IPR000620">
    <property type="entry name" value="EamA_dom"/>
</dbReference>
<organism evidence="5 6">
    <name type="scientific">Arthrobacter gengyunqii</name>
    <dbReference type="NCBI Taxonomy" id="2886940"/>
    <lineage>
        <taxon>Bacteria</taxon>
        <taxon>Bacillati</taxon>
        <taxon>Actinomycetota</taxon>
        <taxon>Actinomycetes</taxon>
        <taxon>Micrococcales</taxon>
        <taxon>Micrococcaceae</taxon>
        <taxon>Arthrobacter</taxon>
    </lineage>
</organism>
<dbReference type="PANTHER" id="PTHR22911">
    <property type="entry name" value="ACYL-MALONYL CONDENSING ENZYME-RELATED"/>
    <property type="match status" value="1"/>
</dbReference>
<comment type="similarity">
    <text evidence="1">Belongs to the EamA transporter family.</text>
</comment>
<dbReference type="EMBL" id="JAJFZP010000005">
    <property type="protein sequence ID" value="MCC3268857.1"/>
    <property type="molecule type" value="Genomic_DNA"/>
</dbReference>
<evidence type="ECO:0000313" key="5">
    <source>
        <dbReference type="EMBL" id="MCC3268857.1"/>
    </source>
</evidence>
<evidence type="ECO:0000256" key="3">
    <source>
        <dbReference type="SAM" id="SignalP"/>
    </source>
</evidence>
<dbReference type="AlphaFoldDB" id="A0A9X1S6F3"/>
<evidence type="ECO:0000313" key="6">
    <source>
        <dbReference type="Proteomes" id="UP001139264"/>
    </source>
</evidence>
<evidence type="ECO:0000256" key="1">
    <source>
        <dbReference type="ARBA" id="ARBA00007362"/>
    </source>
</evidence>
<feature type="chain" id="PRO_5040984228" evidence="3">
    <location>
        <begin position="22"/>
        <end position="305"/>
    </location>
</feature>
<keyword evidence="2" id="KW-0472">Membrane</keyword>
<dbReference type="InterPro" id="IPR037185">
    <property type="entry name" value="EmrE-like"/>
</dbReference>
<accession>A0A9X1S6F3</accession>
<gene>
    <name evidence="5" type="ORF">LJ751_05710</name>
</gene>
<name>A0A9X1S6F3_9MICC</name>
<reference evidence="5" key="1">
    <citation type="submission" date="2021-10" db="EMBL/GenBank/DDBJ databases">
        <title>Novel species in genus Arthrobacter.</title>
        <authorList>
            <person name="Liu Y."/>
        </authorList>
    </citation>
    <scope>NUCLEOTIDE SEQUENCE</scope>
    <source>
        <strain evidence="5">Zg-Y809</strain>
    </source>
</reference>
<feature type="signal peptide" evidence="3">
    <location>
        <begin position="1"/>
        <end position="21"/>
    </location>
</feature>
<dbReference type="Pfam" id="PF00892">
    <property type="entry name" value="EamA"/>
    <property type="match status" value="1"/>
</dbReference>
<keyword evidence="2" id="KW-1133">Transmembrane helix</keyword>
<feature type="transmembrane region" description="Helical" evidence="2">
    <location>
        <begin position="62"/>
        <end position="82"/>
    </location>
</feature>
<feature type="transmembrane region" description="Helical" evidence="2">
    <location>
        <begin position="117"/>
        <end position="136"/>
    </location>
</feature>
<feature type="transmembrane region" description="Helical" evidence="2">
    <location>
        <begin position="142"/>
        <end position="162"/>
    </location>
</feature>
<comment type="caution">
    <text evidence="5">The sequence shown here is derived from an EMBL/GenBank/DDBJ whole genome shotgun (WGS) entry which is preliminary data.</text>
</comment>
<dbReference type="PANTHER" id="PTHR22911:SF76">
    <property type="entry name" value="EAMA DOMAIN-CONTAINING PROTEIN"/>
    <property type="match status" value="1"/>
</dbReference>
<feature type="transmembrane region" description="Helical" evidence="2">
    <location>
        <begin position="261"/>
        <end position="280"/>
    </location>
</feature>
<feature type="transmembrane region" description="Helical" evidence="2">
    <location>
        <begin position="174"/>
        <end position="195"/>
    </location>
</feature>
<protein>
    <submittedName>
        <fullName evidence="5">DMT family transporter</fullName>
    </submittedName>
</protein>
<proteinExistence type="inferred from homology"/>
<dbReference type="Proteomes" id="UP001139264">
    <property type="component" value="Unassembled WGS sequence"/>
</dbReference>
<sequence length="305" mass="31152">MIVFLAVIGVLGVSASGPIMAATAAPALAIAFWRNALGAVVMGVPAALRNPRGFTRLTRTEAKWILIASVALALHFACFITSLKLTSVAAATALVCLQAGWIALFNLLRGIPVAPRVLAGLAAALIGVVVITGFDLTLSREAALGDLLAVAGGALAGLYTIAGSKARATMSTGTYTSLCYGLCSLLLLLLCAIFRQPLVSFSPEAWIGILAVTVVAQILGHSVFNHLLAVISPLVVSMIILLEIPGAAILAAVFLGEQLPAGTYGGLVLILCGLAVVVTGQGRRAARTEILPPAPPALGGDMDKD</sequence>
<evidence type="ECO:0000259" key="4">
    <source>
        <dbReference type="Pfam" id="PF00892"/>
    </source>
</evidence>
<evidence type="ECO:0000256" key="2">
    <source>
        <dbReference type="SAM" id="Phobius"/>
    </source>
</evidence>